<reference evidence="2 3" key="1">
    <citation type="submission" date="2019-03" db="EMBL/GenBank/DDBJ databases">
        <title>First draft genome of Liparis tanakae, snailfish: a comprehensive survey of snailfish specific genes.</title>
        <authorList>
            <person name="Kim W."/>
            <person name="Song I."/>
            <person name="Jeong J.-H."/>
            <person name="Kim D."/>
            <person name="Kim S."/>
            <person name="Ryu S."/>
            <person name="Song J.Y."/>
            <person name="Lee S.K."/>
        </authorList>
    </citation>
    <scope>NUCLEOTIDE SEQUENCE [LARGE SCALE GENOMIC DNA]</scope>
    <source>
        <tissue evidence="2">Muscle</tissue>
    </source>
</reference>
<sequence>MFLTLSGLLFGEMEIVGRTRQCTGACRAPKKQSRLAAWVEPGEEEREEVVWGTTSRNFQSHPFGNQHERLEDEGRTGAGEHMKAENHRGGSSVPALCGGVNQDYSGGNTLSHRYGSTGDEHSARPTQATCETEQATHRSGMVFPMSCGSIPTPFSHSEDLGPSPPPTAFIPAAHLEPLTSAHAIMECEVCNILPSNHSSAEAKERQRSDSRGVEDRDRGSVSVTSGGEEELGLTGEPVRIDRPASSCQRELIWHQQSLCVKQERGREEPRIWTRVYSCGPAAH</sequence>
<dbReference type="AlphaFoldDB" id="A0A4Z2I4Q3"/>
<name>A0A4Z2I4Q3_9TELE</name>
<feature type="compositionally biased region" description="Low complexity" evidence="1">
    <location>
        <begin position="220"/>
        <end position="236"/>
    </location>
</feature>
<evidence type="ECO:0000313" key="3">
    <source>
        <dbReference type="Proteomes" id="UP000314294"/>
    </source>
</evidence>
<evidence type="ECO:0000313" key="2">
    <source>
        <dbReference type="EMBL" id="TNN72977.1"/>
    </source>
</evidence>
<feature type="region of interest" description="Disordered" evidence="1">
    <location>
        <begin position="198"/>
        <end position="240"/>
    </location>
</feature>
<evidence type="ECO:0000256" key="1">
    <source>
        <dbReference type="SAM" id="MobiDB-lite"/>
    </source>
</evidence>
<organism evidence="2 3">
    <name type="scientific">Liparis tanakae</name>
    <name type="common">Tanaka's snailfish</name>
    <dbReference type="NCBI Taxonomy" id="230148"/>
    <lineage>
        <taxon>Eukaryota</taxon>
        <taxon>Metazoa</taxon>
        <taxon>Chordata</taxon>
        <taxon>Craniata</taxon>
        <taxon>Vertebrata</taxon>
        <taxon>Euteleostomi</taxon>
        <taxon>Actinopterygii</taxon>
        <taxon>Neopterygii</taxon>
        <taxon>Teleostei</taxon>
        <taxon>Neoteleostei</taxon>
        <taxon>Acanthomorphata</taxon>
        <taxon>Eupercaria</taxon>
        <taxon>Perciformes</taxon>
        <taxon>Cottioidei</taxon>
        <taxon>Cottales</taxon>
        <taxon>Liparidae</taxon>
        <taxon>Liparis</taxon>
    </lineage>
</organism>
<feature type="compositionally biased region" description="Basic and acidic residues" evidence="1">
    <location>
        <begin position="200"/>
        <end position="219"/>
    </location>
</feature>
<dbReference type="Proteomes" id="UP000314294">
    <property type="component" value="Unassembled WGS sequence"/>
</dbReference>
<proteinExistence type="predicted"/>
<protein>
    <submittedName>
        <fullName evidence="2">Uncharacterized protein</fullName>
    </submittedName>
</protein>
<gene>
    <name evidence="2" type="ORF">EYF80_016767</name>
</gene>
<keyword evidence="3" id="KW-1185">Reference proteome</keyword>
<dbReference type="EMBL" id="SRLO01000130">
    <property type="protein sequence ID" value="TNN72977.1"/>
    <property type="molecule type" value="Genomic_DNA"/>
</dbReference>
<accession>A0A4Z2I4Q3</accession>
<comment type="caution">
    <text evidence="2">The sequence shown here is derived from an EMBL/GenBank/DDBJ whole genome shotgun (WGS) entry which is preliminary data.</text>
</comment>